<accession>A0A3G2LBI7</accession>
<dbReference type="KEGG" id="emar:D1013_05390"/>
<evidence type="ECO:0000313" key="1">
    <source>
        <dbReference type="EMBL" id="AYN69625.1"/>
    </source>
</evidence>
<name>A0A3G2LBI7_9FLAO</name>
<dbReference type="AlphaFoldDB" id="A0A3G2LBI7"/>
<organism evidence="1 2">
    <name type="scientific">Euzebyella marina</name>
    <dbReference type="NCBI Taxonomy" id="1761453"/>
    <lineage>
        <taxon>Bacteria</taxon>
        <taxon>Pseudomonadati</taxon>
        <taxon>Bacteroidota</taxon>
        <taxon>Flavobacteriia</taxon>
        <taxon>Flavobacteriales</taxon>
        <taxon>Flavobacteriaceae</taxon>
        <taxon>Euzebyella</taxon>
    </lineage>
</organism>
<gene>
    <name evidence="1" type="ORF">D1013_05390</name>
</gene>
<evidence type="ECO:0000313" key="2">
    <source>
        <dbReference type="Proteomes" id="UP000276309"/>
    </source>
</evidence>
<dbReference type="Proteomes" id="UP000276309">
    <property type="component" value="Chromosome"/>
</dbReference>
<sequence length="80" mass="9467">MKKFIELHLGSHVISHGYDDNNIEIEESVTVEGFSKKLVSVDRIKSLSEKFILTDYLDGRWIYWEYQENYDEVKALLLNL</sequence>
<dbReference type="OrthoDB" id="1202469at2"/>
<keyword evidence="2" id="KW-1185">Reference proteome</keyword>
<protein>
    <submittedName>
        <fullName evidence="1">Uncharacterized protein</fullName>
    </submittedName>
</protein>
<proteinExistence type="predicted"/>
<dbReference type="EMBL" id="CP032050">
    <property type="protein sequence ID" value="AYN69625.1"/>
    <property type="molecule type" value="Genomic_DNA"/>
</dbReference>
<reference evidence="1 2" key="1">
    <citation type="submission" date="2018-08" db="EMBL/GenBank/DDBJ databases">
        <title>The reduced genetic potential of extracellular carbohydrate catabolism in Euzebyella marina RN62, a Flavobacteriia bacterium isolated from the hadal water.</title>
        <authorList>
            <person name="Xue C."/>
        </authorList>
    </citation>
    <scope>NUCLEOTIDE SEQUENCE [LARGE SCALE GENOMIC DNA]</scope>
    <source>
        <strain evidence="1 2">RN62</strain>
    </source>
</reference>